<sequence length="328" mass="35787">MTANPPSAELATPDPLLSVRDLSVRFDTAEGPVHAVDGVSFDLKAGEILGLVGESGCGKSTLARAILRLVEPRAGSISLAGSDITHLSRRQLRGVRRQVQMVFQDPYSSLAPRWTVAELLTEPLVIHGVGDRAERRRHVGDLLDKVGLPADAAQRYPHEFSGGQRQRLGIARALALDPRLVVLDEPVSALDVSVQAQILNLLVELQRQSDIAFLFISHDLSVVEYLSDRVAVMYLGQIVEIADRDSLWRHPSHPYTRALLQAIPGNPPPSADDALKIEGDLPSPIAPPPGCRFHTRCPYAEQRCRIDNPALRTVAPGHQAACHLMRLS</sequence>
<dbReference type="EMBL" id="PIUM01000003">
    <property type="protein sequence ID" value="PKU25780.1"/>
    <property type="molecule type" value="Genomic_DNA"/>
</dbReference>
<dbReference type="Gene3D" id="3.40.50.300">
    <property type="entry name" value="P-loop containing nucleotide triphosphate hydrolases"/>
    <property type="match status" value="1"/>
</dbReference>
<evidence type="ECO:0000256" key="1">
    <source>
        <dbReference type="ARBA" id="ARBA00004417"/>
    </source>
</evidence>
<dbReference type="PROSITE" id="PS00211">
    <property type="entry name" value="ABC_TRANSPORTER_1"/>
    <property type="match status" value="1"/>
</dbReference>
<dbReference type="GO" id="GO:0055085">
    <property type="term" value="P:transmembrane transport"/>
    <property type="evidence" value="ECO:0007669"/>
    <property type="project" value="UniProtKB-ARBA"/>
</dbReference>
<dbReference type="AlphaFoldDB" id="A0A2N3PZE5"/>
<dbReference type="PROSITE" id="PS50893">
    <property type="entry name" value="ABC_TRANSPORTER_2"/>
    <property type="match status" value="1"/>
</dbReference>
<evidence type="ECO:0000259" key="6">
    <source>
        <dbReference type="PROSITE" id="PS50893"/>
    </source>
</evidence>
<dbReference type="PANTHER" id="PTHR43776:SF7">
    <property type="entry name" value="D,D-DIPEPTIDE TRANSPORT ATP-BINDING PROTEIN DDPF-RELATED"/>
    <property type="match status" value="1"/>
</dbReference>
<dbReference type="PANTHER" id="PTHR43776">
    <property type="entry name" value="TRANSPORT ATP-BINDING PROTEIN"/>
    <property type="match status" value="1"/>
</dbReference>
<keyword evidence="4" id="KW-0547">Nucleotide-binding</keyword>
<comment type="subcellular location">
    <subcellularLocation>
        <location evidence="1">Cell inner membrane</location>
        <topology evidence="1">Peripheral membrane protein</topology>
    </subcellularLocation>
</comment>
<dbReference type="InterPro" id="IPR003593">
    <property type="entry name" value="AAA+_ATPase"/>
</dbReference>
<dbReference type="Pfam" id="PF08352">
    <property type="entry name" value="oligo_HPY"/>
    <property type="match status" value="1"/>
</dbReference>
<dbReference type="InterPro" id="IPR013563">
    <property type="entry name" value="Oligopep_ABC_C"/>
</dbReference>
<dbReference type="Proteomes" id="UP000233293">
    <property type="component" value="Unassembled WGS sequence"/>
</dbReference>
<dbReference type="GO" id="GO:0016887">
    <property type="term" value="F:ATP hydrolysis activity"/>
    <property type="evidence" value="ECO:0007669"/>
    <property type="project" value="InterPro"/>
</dbReference>
<keyword evidence="3" id="KW-0813">Transport</keyword>
<dbReference type="GO" id="GO:0015833">
    <property type="term" value="P:peptide transport"/>
    <property type="evidence" value="ECO:0007669"/>
    <property type="project" value="InterPro"/>
</dbReference>
<evidence type="ECO:0000256" key="5">
    <source>
        <dbReference type="ARBA" id="ARBA00022840"/>
    </source>
</evidence>
<keyword evidence="8" id="KW-1185">Reference proteome</keyword>
<dbReference type="GO" id="GO:0005886">
    <property type="term" value="C:plasma membrane"/>
    <property type="evidence" value="ECO:0007669"/>
    <property type="project" value="UniProtKB-SubCell"/>
</dbReference>
<comment type="similarity">
    <text evidence="2">Belongs to the ABC transporter superfamily.</text>
</comment>
<gene>
    <name evidence="7" type="ORF">CWS72_04230</name>
</gene>
<accession>A0A2N3PZE5</accession>
<evidence type="ECO:0000313" key="8">
    <source>
        <dbReference type="Proteomes" id="UP000233293"/>
    </source>
</evidence>
<keyword evidence="5 7" id="KW-0067">ATP-binding</keyword>
<dbReference type="NCBIfam" id="TIGR01727">
    <property type="entry name" value="oligo_HPY"/>
    <property type="match status" value="1"/>
</dbReference>
<name>A0A2N3PZE5_9PROT</name>
<dbReference type="InterPro" id="IPR027417">
    <property type="entry name" value="P-loop_NTPase"/>
</dbReference>
<evidence type="ECO:0000256" key="3">
    <source>
        <dbReference type="ARBA" id="ARBA00022448"/>
    </source>
</evidence>
<dbReference type="FunFam" id="3.40.50.300:FF:000016">
    <property type="entry name" value="Oligopeptide ABC transporter ATP-binding component"/>
    <property type="match status" value="1"/>
</dbReference>
<reference evidence="8" key="1">
    <citation type="submission" date="2017-12" db="EMBL/GenBank/DDBJ databases">
        <title>Draft genome sequence of Telmatospirillum siberiense 26-4b1T, an acidotolerant peatland alphaproteobacterium potentially involved in sulfur cycling.</title>
        <authorList>
            <person name="Hausmann B."/>
            <person name="Pjevac P."/>
            <person name="Schreck K."/>
            <person name="Herbold C.W."/>
            <person name="Daims H."/>
            <person name="Wagner M."/>
            <person name="Pester M."/>
            <person name="Loy A."/>
        </authorList>
    </citation>
    <scope>NUCLEOTIDE SEQUENCE [LARGE SCALE GENOMIC DNA]</scope>
    <source>
        <strain evidence="8">26-4b1</strain>
    </source>
</reference>
<dbReference type="RefSeq" id="WP_101249324.1">
    <property type="nucleotide sequence ID" value="NZ_PIUM01000003.1"/>
</dbReference>
<proteinExistence type="inferred from homology"/>
<dbReference type="SMART" id="SM00382">
    <property type="entry name" value="AAA"/>
    <property type="match status" value="1"/>
</dbReference>
<comment type="caution">
    <text evidence="7">The sequence shown here is derived from an EMBL/GenBank/DDBJ whole genome shotgun (WGS) entry which is preliminary data.</text>
</comment>
<evidence type="ECO:0000256" key="2">
    <source>
        <dbReference type="ARBA" id="ARBA00005417"/>
    </source>
</evidence>
<dbReference type="Pfam" id="PF00005">
    <property type="entry name" value="ABC_tran"/>
    <property type="match status" value="1"/>
</dbReference>
<dbReference type="InterPro" id="IPR017871">
    <property type="entry name" value="ABC_transporter-like_CS"/>
</dbReference>
<dbReference type="GO" id="GO:0005524">
    <property type="term" value="F:ATP binding"/>
    <property type="evidence" value="ECO:0007669"/>
    <property type="project" value="UniProtKB-KW"/>
</dbReference>
<dbReference type="InterPro" id="IPR050319">
    <property type="entry name" value="ABC_transp_ATP-bind"/>
</dbReference>
<dbReference type="CDD" id="cd03257">
    <property type="entry name" value="ABC_NikE_OppD_transporters"/>
    <property type="match status" value="1"/>
</dbReference>
<feature type="domain" description="ABC transporter" evidence="6">
    <location>
        <begin position="19"/>
        <end position="260"/>
    </location>
</feature>
<dbReference type="InterPro" id="IPR003439">
    <property type="entry name" value="ABC_transporter-like_ATP-bd"/>
</dbReference>
<dbReference type="OrthoDB" id="37801at2"/>
<evidence type="ECO:0000256" key="4">
    <source>
        <dbReference type="ARBA" id="ARBA00022741"/>
    </source>
</evidence>
<organism evidence="7 8">
    <name type="scientific">Telmatospirillum siberiense</name>
    <dbReference type="NCBI Taxonomy" id="382514"/>
    <lineage>
        <taxon>Bacteria</taxon>
        <taxon>Pseudomonadati</taxon>
        <taxon>Pseudomonadota</taxon>
        <taxon>Alphaproteobacteria</taxon>
        <taxon>Rhodospirillales</taxon>
        <taxon>Rhodospirillaceae</taxon>
        <taxon>Telmatospirillum</taxon>
    </lineage>
</organism>
<protein>
    <submittedName>
        <fullName evidence="7">Peptide ABC transporter ATP-binding protein</fullName>
    </submittedName>
</protein>
<dbReference type="SUPFAM" id="SSF52540">
    <property type="entry name" value="P-loop containing nucleoside triphosphate hydrolases"/>
    <property type="match status" value="1"/>
</dbReference>
<evidence type="ECO:0000313" key="7">
    <source>
        <dbReference type="EMBL" id="PKU25780.1"/>
    </source>
</evidence>